<reference evidence="2" key="1">
    <citation type="journal article" date="2021" name="Proc. Natl. Acad. Sci. U.S.A.">
        <title>A Catalog of Tens of Thousands of Viruses from Human Metagenomes Reveals Hidden Associations with Chronic Diseases.</title>
        <authorList>
            <person name="Tisza M.J."/>
            <person name="Buck C.B."/>
        </authorList>
    </citation>
    <scope>NUCLEOTIDE SEQUENCE</scope>
    <source>
        <strain evidence="2">CtXbO14</strain>
    </source>
</reference>
<keyword evidence="1" id="KW-1133">Transmembrane helix</keyword>
<sequence length="68" mass="8198">MSMETSQFLAVYIWVTITVEIMIGDFILWIRNVLKQNLFCVHHYVWKGSVMFSEFRYEQCEKCGKLKK</sequence>
<protein>
    <submittedName>
        <fullName evidence="2">Uncharacterized protein</fullName>
    </submittedName>
</protein>
<feature type="transmembrane region" description="Helical" evidence="1">
    <location>
        <begin position="12"/>
        <end position="30"/>
    </location>
</feature>
<dbReference type="EMBL" id="BK015866">
    <property type="protein sequence ID" value="DAD70491.1"/>
    <property type="molecule type" value="Genomic_DNA"/>
</dbReference>
<name>A0A8S5LKV4_9CAUD</name>
<accession>A0A8S5LKV4</accession>
<organism evidence="2">
    <name type="scientific">Siphoviridae sp. ctXbO14</name>
    <dbReference type="NCBI Taxonomy" id="2827579"/>
    <lineage>
        <taxon>Viruses</taxon>
        <taxon>Duplodnaviria</taxon>
        <taxon>Heunggongvirae</taxon>
        <taxon>Uroviricota</taxon>
        <taxon>Caudoviricetes</taxon>
    </lineage>
</organism>
<keyword evidence="1" id="KW-0472">Membrane</keyword>
<proteinExistence type="predicted"/>
<evidence type="ECO:0000256" key="1">
    <source>
        <dbReference type="SAM" id="Phobius"/>
    </source>
</evidence>
<keyword evidence="1" id="KW-0812">Transmembrane</keyword>
<evidence type="ECO:0000313" key="2">
    <source>
        <dbReference type="EMBL" id="DAD70491.1"/>
    </source>
</evidence>